<keyword evidence="6" id="KW-0812">Transmembrane</keyword>
<evidence type="ECO:0000256" key="6">
    <source>
        <dbReference type="SAM" id="Phobius"/>
    </source>
</evidence>
<dbReference type="GO" id="GO:0006508">
    <property type="term" value="P:proteolysis"/>
    <property type="evidence" value="ECO:0007669"/>
    <property type="project" value="InterPro"/>
</dbReference>
<dbReference type="GO" id="GO:0005615">
    <property type="term" value="C:extracellular space"/>
    <property type="evidence" value="ECO:0007669"/>
    <property type="project" value="TreeGrafter"/>
</dbReference>
<evidence type="ECO:0000256" key="1">
    <source>
        <dbReference type="ARBA" id="ARBA00001947"/>
    </source>
</evidence>
<dbReference type="Pfam" id="PF00246">
    <property type="entry name" value="Peptidase_M14"/>
    <property type="match status" value="2"/>
</dbReference>
<feature type="transmembrane region" description="Helical" evidence="6">
    <location>
        <begin position="237"/>
        <end position="257"/>
    </location>
</feature>
<comment type="similarity">
    <text evidence="2 5">Belongs to the peptidase M14 family.</text>
</comment>
<dbReference type="PANTHER" id="PTHR11705">
    <property type="entry name" value="PROTEASE FAMILY M14 CARBOXYPEPTIDASE A,B"/>
    <property type="match status" value="1"/>
</dbReference>
<keyword evidence="6" id="KW-0472">Membrane</keyword>
<name>A0A914DK69_9BILA</name>
<dbReference type="InterPro" id="IPR057246">
    <property type="entry name" value="CARBOXYPEPT_ZN_1"/>
</dbReference>
<dbReference type="Gene3D" id="3.40.630.10">
    <property type="entry name" value="Zn peptidases"/>
    <property type="match status" value="2"/>
</dbReference>
<dbReference type="SMART" id="SM00631">
    <property type="entry name" value="Zn_pept"/>
    <property type="match status" value="1"/>
</dbReference>
<dbReference type="SUPFAM" id="SSF53187">
    <property type="entry name" value="Zn-dependent exopeptidases"/>
    <property type="match status" value="2"/>
</dbReference>
<dbReference type="PROSITE" id="PS00132">
    <property type="entry name" value="CARBOXYPEPT_ZN_1"/>
    <property type="match status" value="1"/>
</dbReference>
<sequence length="258" mass="28455">MDKSILKTTRVGFEILLKTALLLGKNINKTVIDSKCLIQEELGRLSKRRIFQAGEHPSKITLDQYHDYAEIMAYLDATVSQYPTTVSKFSIGNSFEKRAQAGVKIGNPTGNNKPAVYVEGTIHSSEWLATSTMLYIIDQKALAAQATQAVNSAHGQHFVYGAIPDIIYPMSGQAIDYTQGVLNIDYSYIMHLRSGGNDGVILPENQILDGASEAWAGILVVFQRVASDQMANKINIVYPNLLVQLLVFVIIFGINYLP</sequence>
<feature type="domain" description="Peptidase M14" evidence="7">
    <location>
        <begin position="64"/>
        <end position="139"/>
    </location>
</feature>
<keyword evidence="4" id="KW-0862">Zinc</keyword>
<evidence type="ECO:0000313" key="8">
    <source>
        <dbReference type="Proteomes" id="UP000887540"/>
    </source>
</evidence>
<comment type="caution">
    <text evidence="5">Lacks conserved residue(s) required for the propagation of feature annotation.</text>
</comment>
<keyword evidence="3" id="KW-0479">Metal-binding</keyword>
<dbReference type="AlphaFoldDB" id="A0A914DK69"/>
<evidence type="ECO:0000313" key="9">
    <source>
        <dbReference type="WBParaSite" id="ACRNAN_scaffold2703.g27437.t1"/>
    </source>
</evidence>
<reference evidence="9" key="1">
    <citation type="submission" date="2022-11" db="UniProtKB">
        <authorList>
            <consortium name="WormBaseParasite"/>
        </authorList>
    </citation>
    <scope>IDENTIFICATION</scope>
</reference>
<evidence type="ECO:0000256" key="5">
    <source>
        <dbReference type="PROSITE-ProRule" id="PRU01379"/>
    </source>
</evidence>
<dbReference type="PROSITE" id="PS52035">
    <property type="entry name" value="PEPTIDASE_M14"/>
    <property type="match status" value="1"/>
</dbReference>
<organism evidence="8 9">
    <name type="scientific">Acrobeloides nanus</name>
    <dbReference type="NCBI Taxonomy" id="290746"/>
    <lineage>
        <taxon>Eukaryota</taxon>
        <taxon>Metazoa</taxon>
        <taxon>Ecdysozoa</taxon>
        <taxon>Nematoda</taxon>
        <taxon>Chromadorea</taxon>
        <taxon>Rhabditida</taxon>
        <taxon>Tylenchina</taxon>
        <taxon>Cephalobomorpha</taxon>
        <taxon>Cephaloboidea</taxon>
        <taxon>Cephalobidae</taxon>
        <taxon>Acrobeloides</taxon>
    </lineage>
</organism>
<keyword evidence="8" id="KW-1185">Reference proteome</keyword>
<dbReference type="GO" id="GO:0008270">
    <property type="term" value="F:zinc ion binding"/>
    <property type="evidence" value="ECO:0007669"/>
    <property type="project" value="InterPro"/>
</dbReference>
<dbReference type="GO" id="GO:0004181">
    <property type="term" value="F:metallocarboxypeptidase activity"/>
    <property type="evidence" value="ECO:0007669"/>
    <property type="project" value="InterPro"/>
</dbReference>
<evidence type="ECO:0000256" key="2">
    <source>
        <dbReference type="ARBA" id="ARBA00005988"/>
    </source>
</evidence>
<dbReference type="WBParaSite" id="ACRNAN_scaffold2703.g27437.t1">
    <property type="protein sequence ID" value="ACRNAN_scaffold2703.g27437.t1"/>
    <property type="gene ID" value="ACRNAN_scaffold2703.g27437"/>
</dbReference>
<dbReference type="Proteomes" id="UP000887540">
    <property type="component" value="Unplaced"/>
</dbReference>
<evidence type="ECO:0000259" key="7">
    <source>
        <dbReference type="PROSITE" id="PS52035"/>
    </source>
</evidence>
<evidence type="ECO:0000256" key="3">
    <source>
        <dbReference type="ARBA" id="ARBA00022723"/>
    </source>
</evidence>
<keyword evidence="6" id="KW-1133">Transmembrane helix</keyword>
<accession>A0A914DK69</accession>
<proteinExistence type="inferred from homology"/>
<evidence type="ECO:0000256" key="4">
    <source>
        <dbReference type="ARBA" id="ARBA00022833"/>
    </source>
</evidence>
<comment type="cofactor">
    <cofactor evidence="1">
        <name>Zn(2+)</name>
        <dbReference type="ChEBI" id="CHEBI:29105"/>
    </cofactor>
</comment>
<protein>
    <submittedName>
        <fullName evidence="9">Peptidase M14 carboxypeptidase A domain-containing protein</fullName>
    </submittedName>
</protein>
<dbReference type="PANTHER" id="PTHR11705:SF91">
    <property type="entry name" value="FI01817P-RELATED"/>
    <property type="match status" value="1"/>
</dbReference>
<dbReference type="InterPro" id="IPR000834">
    <property type="entry name" value="Peptidase_M14"/>
</dbReference>